<reference evidence="2 3" key="1">
    <citation type="journal article" date="2016" name="Nat. Commun.">
        <title>Thousands of microbial genomes shed light on interconnected biogeochemical processes in an aquifer system.</title>
        <authorList>
            <person name="Anantharaman K."/>
            <person name="Brown C.T."/>
            <person name="Hug L.A."/>
            <person name="Sharon I."/>
            <person name="Castelle C.J."/>
            <person name="Probst A.J."/>
            <person name="Thomas B.C."/>
            <person name="Singh A."/>
            <person name="Wilkins M.J."/>
            <person name="Karaoz U."/>
            <person name="Brodie E.L."/>
            <person name="Williams K.H."/>
            <person name="Hubbard S.S."/>
            <person name="Banfield J.F."/>
        </authorList>
    </citation>
    <scope>NUCLEOTIDE SEQUENCE [LARGE SCALE GENOMIC DNA]</scope>
</reference>
<feature type="compositionally biased region" description="Pro residues" evidence="1">
    <location>
        <begin position="47"/>
        <end position="59"/>
    </location>
</feature>
<protein>
    <submittedName>
        <fullName evidence="2">Uncharacterized protein</fullName>
    </submittedName>
</protein>
<sequence length="95" mass="10323">MKKIVILIICSIVIVGLLFGIFGRKVNQSLISANLQIPGSSAAFQPTPTPPPTAGPTPTPITLDKTSNLENELEKLAPDSFTEDFKLLKKETNRF</sequence>
<dbReference type="EMBL" id="MFEC01000027">
    <property type="protein sequence ID" value="OGE70937.1"/>
    <property type="molecule type" value="Genomic_DNA"/>
</dbReference>
<proteinExistence type="predicted"/>
<name>A0A1F5MZX0_9BACT</name>
<dbReference type="AlphaFoldDB" id="A0A1F5MZX0"/>
<organism evidence="2 3">
    <name type="scientific">Candidatus Daviesbacteria bacterium RIFOXYD1_FULL_41_10</name>
    <dbReference type="NCBI Taxonomy" id="1797801"/>
    <lineage>
        <taxon>Bacteria</taxon>
        <taxon>Candidatus Daviesiibacteriota</taxon>
    </lineage>
</organism>
<evidence type="ECO:0000313" key="3">
    <source>
        <dbReference type="Proteomes" id="UP000177135"/>
    </source>
</evidence>
<evidence type="ECO:0000256" key="1">
    <source>
        <dbReference type="SAM" id="MobiDB-lite"/>
    </source>
</evidence>
<feature type="region of interest" description="Disordered" evidence="1">
    <location>
        <begin position="41"/>
        <end position="60"/>
    </location>
</feature>
<dbReference type="Proteomes" id="UP000177135">
    <property type="component" value="Unassembled WGS sequence"/>
</dbReference>
<accession>A0A1F5MZX0</accession>
<evidence type="ECO:0000313" key="2">
    <source>
        <dbReference type="EMBL" id="OGE70937.1"/>
    </source>
</evidence>
<comment type="caution">
    <text evidence="2">The sequence shown here is derived from an EMBL/GenBank/DDBJ whole genome shotgun (WGS) entry which is preliminary data.</text>
</comment>
<gene>
    <name evidence="2" type="ORF">A2617_03765</name>
</gene>